<evidence type="ECO:0000313" key="9">
    <source>
        <dbReference type="Proteomes" id="UP000094043"/>
    </source>
</evidence>
<keyword evidence="9" id="KW-1185">Reference proteome</keyword>
<keyword evidence="2" id="KW-0805">Transcription regulation</keyword>
<proteinExistence type="predicted"/>
<dbReference type="PROSITE" id="PS50039">
    <property type="entry name" value="FORK_HEAD_3"/>
    <property type="match status" value="1"/>
</dbReference>
<evidence type="ECO:0000256" key="5">
    <source>
        <dbReference type="ARBA" id="ARBA00023242"/>
    </source>
</evidence>
<dbReference type="InterPro" id="IPR036388">
    <property type="entry name" value="WH-like_DNA-bd_sf"/>
</dbReference>
<reference evidence="8" key="2">
    <citation type="journal article" date="2022" name="Elife">
        <title>Obligate sexual reproduction of a homothallic fungus closely related to the Cryptococcus pathogenic species complex.</title>
        <authorList>
            <person name="Passer A.R."/>
            <person name="Clancey S.A."/>
            <person name="Shea T."/>
            <person name="David-Palma M."/>
            <person name="Averette A.F."/>
            <person name="Boekhout T."/>
            <person name="Porcel B.M."/>
            <person name="Nowrousian M."/>
            <person name="Cuomo C.A."/>
            <person name="Sun S."/>
            <person name="Heitman J."/>
            <person name="Coelho M.A."/>
        </authorList>
    </citation>
    <scope>NUCLEOTIDE SEQUENCE</scope>
    <source>
        <strain evidence="8">CBS 7841</strain>
    </source>
</reference>
<feature type="compositionally biased region" description="Polar residues" evidence="7">
    <location>
        <begin position="1"/>
        <end position="19"/>
    </location>
</feature>
<keyword evidence="5 6" id="KW-0539">Nucleus</keyword>
<dbReference type="GO" id="GO:0000981">
    <property type="term" value="F:DNA-binding transcription factor activity, RNA polymerase II-specific"/>
    <property type="evidence" value="ECO:0007669"/>
    <property type="project" value="TreeGrafter"/>
</dbReference>
<dbReference type="Proteomes" id="UP000094043">
    <property type="component" value="Chromosome 5"/>
</dbReference>
<dbReference type="InterPro" id="IPR036390">
    <property type="entry name" value="WH_DNA-bd_sf"/>
</dbReference>
<dbReference type="GO" id="GO:0005634">
    <property type="term" value="C:nucleus"/>
    <property type="evidence" value="ECO:0007669"/>
    <property type="project" value="UniProtKB-SubCell"/>
</dbReference>
<reference evidence="8" key="3">
    <citation type="submission" date="2024-01" db="EMBL/GenBank/DDBJ databases">
        <authorList>
            <person name="Coelho M.A."/>
            <person name="David-Palma M."/>
            <person name="Shea T."/>
            <person name="Sun S."/>
            <person name="Cuomo C.A."/>
            <person name="Heitman J."/>
        </authorList>
    </citation>
    <scope>NUCLEOTIDE SEQUENCE</scope>
    <source>
        <strain evidence="8">CBS 7841</strain>
    </source>
</reference>
<dbReference type="RefSeq" id="XP_066069965.1">
    <property type="nucleotide sequence ID" value="XM_066213868.1"/>
</dbReference>
<dbReference type="CDD" id="cd00059">
    <property type="entry name" value="FH_FOX"/>
    <property type="match status" value="1"/>
</dbReference>
<name>A0A1E3IGB0_9TREE</name>
<organism evidence="8 9">
    <name type="scientific">Cryptococcus depauperatus CBS 7841</name>
    <dbReference type="NCBI Taxonomy" id="1295531"/>
    <lineage>
        <taxon>Eukaryota</taxon>
        <taxon>Fungi</taxon>
        <taxon>Dikarya</taxon>
        <taxon>Basidiomycota</taxon>
        <taxon>Agaricomycotina</taxon>
        <taxon>Tremellomycetes</taxon>
        <taxon>Tremellales</taxon>
        <taxon>Cryptococcaceae</taxon>
        <taxon>Cryptococcus</taxon>
    </lineage>
</organism>
<gene>
    <name evidence="8" type="ORF">L203_104484</name>
</gene>
<dbReference type="FunFam" id="1.10.10.10:FF:000482">
    <property type="entry name" value="Unplaced genomic scaffold supercont1.3, whole genome shotgun sequence"/>
    <property type="match status" value="1"/>
</dbReference>
<evidence type="ECO:0000256" key="4">
    <source>
        <dbReference type="ARBA" id="ARBA00023163"/>
    </source>
</evidence>
<dbReference type="InterPro" id="IPR030456">
    <property type="entry name" value="TF_fork_head_CS_2"/>
</dbReference>
<dbReference type="SMART" id="SM00339">
    <property type="entry name" value="FH"/>
    <property type="match status" value="1"/>
</dbReference>
<dbReference type="SUPFAM" id="SSF46785">
    <property type="entry name" value="Winged helix' DNA-binding domain"/>
    <property type="match status" value="1"/>
</dbReference>
<dbReference type="InterPro" id="IPR001766">
    <property type="entry name" value="Fork_head_dom"/>
</dbReference>
<feature type="compositionally biased region" description="Basic and acidic residues" evidence="7">
    <location>
        <begin position="701"/>
        <end position="714"/>
    </location>
</feature>
<dbReference type="GO" id="GO:0000978">
    <property type="term" value="F:RNA polymerase II cis-regulatory region sequence-specific DNA binding"/>
    <property type="evidence" value="ECO:0007669"/>
    <property type="project" value="TreeGrafter"/>
</dbReference>
<feature type="region of interest" description="Disordered" evidence="7">
    <location>
        <begin position="231"/>
        <end position="373"/>
    </location>
</feature>
<dbReference type="VEuPathDB" id="FungiDB:L203_03425"/>
<dbReference type="Pfam" id="PF00250">
    <property type="entry name" value="Forkhead"/>
    <property type="match status" value="1"/>
</dbReference>
<dbReference type="PANTHER" id="PTHR45881:SF1">
    <property type="entry name" value="FORK HEAD PROTEIN HOMOLOG 2"/>
    <property type="match status" value="1"/>
</dbReference>
<dbReference type="PANTHER" id="PTHR45881">
    <property type="entry name" value="CHECKPOINT SUPPRESSOR 1-LIKE, ISOFORM A-RELATED"/>
    <property type="match status" value="1"/>
</dbReference>
<feature type="region of interest" description="Disordered" evidence="7">
    <location>
        <begin position="1"/>
        <end position="26"/>
    </location>
</feature>
<feature type="compositionally biased region" description="Low complexity" evidence="7">
    <location>
        <begin position="277"/>
        <end position="292"/>
    </location>
</feature>
<evidence type="ECO:0000313" key="8">
    <source>
        <dbReference type="EMBL" id="WVN89265.1"/>
    </source>
</evidence>
<feature type="region of interest" description="Disordered" evidence="7">
    <location>
        <begin position="537"/>
        <end position="559"/>
    </location>
</feature>
<evidence type="ECO:0000256" key="3">
    <source>
        <dbReference type="ARBA" id="ARBA00023125"/>
    </source>
</evidence>
<reference evidence="8" key="1">
    <citation type="submission" date="2016-06" db="EMBL/GenBank/DDBJ databases">
        <authorList>
            <person name="Cuomo C."/>
            <person name="Litvintseva A."/>
            <person name="Heitman J."/>
            <person name="Chen Y."/>
            <person name="Sun S."/>
            <person name="Springer D."/>
            <person name="Dromer F."/>
            <person name="Young S."/>
            <person name="Zeng Q."/>
            <person name="Chapman S."/>
            <person name="Gujja S."/>
            <person name="Saif S."/>
            <person name="Birren B."/>
        </authorList>
    </citation>
    <scope>NUCLEOTIDE SEQUENCE</scope>
    <source>
        <strain evidence="8">CBS 7841</strain>
    </source>
</reference>
<evidence type="ECO:0000256" key="6">
    <source>
        <dbReference type="PROSITE-ProRule" id="PRU00089"/>
    </source>
</evidence>
<keyword evidence="3 6" id="KW-0238">DNA-binding</keyword>
<dbReference type="PRINTS" id="PR00053">
    <property type="entry name" value="FORKHEAD"/>
</dbReference>
<evidence type="ECO:0000256" key="7">
    <source>
        <dbReference type="SAM" id="MobiDB-lite"/>
    </source>
</evidence>
<evidence type="ECO:0000256" key="2">
    <source>
        <dbReference type="ARBA" id="ARBA00023015"/>
    </source>
</evidence>
<dbReference type="AlphaFoldDB" id="A0A1E3IGB0"/>
<accession>A0A1E3IGB0</accession>
<dbReference type="EMBL" id="CP143788">
    <property type="protein sequence ID" value="WVN89265.1"/>
    <property type="molecule type" value="Genomic_DNA"/>
</dbReference>
<feature type="compositionally biased region" description="Basic and acidic residues" evidence="7">
    <location>
        <begin position="541"/>
        <end position="550"/>
    </location>
</feature>
<keyword evidence="4" id="KW-0804">Transcription</keyword>
<feature type="region of interest" description="Disordered" evidence="7">
    <location>
        <begin position="647"/>
        <end position="780"/>
    </location>
</feature>
<dbReference type="PROSITE" id="PS00658">
    <property type="entry name" value="FORK_HEAD_2"/>
    <property type="match status" value="1"/>
</dbReference>
<protein>
    <submittedName>
        <fullName evidence="8">Uncharacterized protein</fullName>
    </submittedName>
</protein>
<dbReference type="OrthoDB" id="5954824at2759"/>
<dbReference type="GeneID" id="91088694"/>
<evidence type="ECO:0000256" key="1">
    <source>
        <dbReference type="ARBA" id="ARBA00004123"/>
    </source>
</evidence>
<feature type="compositionally biased region" description="Polar residues" evidence="7">
    <location>
        <begin position="761"/>
        <end position="774"/>
    </location>
</feature>
<feature type="DNA-binding region" description="Fork-head" evidence="6">
    <location>
        <begin position="374"/>
        <end position="454"/>
    </location>
</feature>
<dbReference type="KEGG" id="cdep:91088694"/>
<sequence length="862" mass="94915">MTRPTSSESQPLTSTQPLQQGEMMSDSTYMAAPAPTAYPPQMYYTDPYASYQHFAPGHMITPYAGHQAAHGRVAMPIHAGMHRSPEEYDLAHFLPEDEAAPYLHVPAEMSAYSHPIPPNEQVAVDQQLQRSNSMPLMTGFAPQRPNRPQRPRLQTSQSVIAQPRPAIQTQIQRPGMTRHASLRASSRSGSPFVAGDVFDHVSEHEESSVFQSVPAQDSAWDLSAFDTNYGNGQGISPARALGPAPNHPQRFSPGGPNEDLMITPQTNKIAYSDRVPSSAASTARSTSSNYSSVPRKRSSFDSSDDENDGQGHRPLPLRTIKTRTVENKSPPPPPLALSKIPAKSAAVRTSAKLTKVAEDPGVEGVPPGPRSLERPGPSFACIIGQAILSCKAGGLSLEHIYRYVETAYPFFKSGDNAWRNSVRHNLSIHKMFETVPRTEKFPPGKGGIWIIHDDEKCHWPAPDKFIKNFPPGHPHHEVCRQTLHERQKEKEAMEKAAREGKIYVPKKGKKRRKVLMKEEAEVLSVVKQAAKSVLTQAQSDLQKKPKEKSSESIQEPSEDEMFVSLEEMEYHEPTSEESVNKENDMWAIPPPLSDLKGKRKQMEADESLFLTSKRVRLAEPLAPINSFPQEAVAGRIETLDASFITPERERPIPNGKHVLSSTGDFKTPALVQTSSSPGSPPMPSTVARSTHHPSALQQAWTHDDMSETPHRDSSPARPMLDAAFDFKPKPLRTRPIPQEDDFLPTPTITSPPHRGPPKTPVTRSSAAADRNQTPKLHRKTPNMTTVTPVVFRGSPGLPPPTASALLSTPMWEIGGCLDRLKDHFGSPTNTHHIRSPAPPTSPTRYAMMLLEGGSPRKGRSLS</sequence>
<dbReference type="Gene3D" id="1.10.10.10">
    <property type="entry name" value="Winged helix-like DNA-binding domain superfamily/Winged helix DNA-binding domain"/>
    <property type="match status" value="1"/>
</dbReference>
<comment type="subcellular location">
    <subcellularLocation>
        <location evidence="1 6">Nucleus</location>
    </subcellularLocation>
</comment>